<evidence type="ECO:0000256" key="3">
    <source>
        <dbReference type="HAMAP-Rule" id="MF_00211"/>
    </source>
</evidence>
<dbReference type="HOGENOM" id="CLU_034315_2_1_7"/>
<feature type="domain" description="Glycosyl transferase family 3 N-terminal" evidence="5">
    <location>
        <begin position="9"/>
        <end position="70"/>
    </location>
</feature>
<dbReference type="Gene3D" id="3.40.1030.10">
    <property type="entry name" value="Nucleoside phosphorylase/phosphoribosyltransferase catalytic domain"/>
    <property type="match status" value="1"/>
</dbReference>
<dbReference type="InterPro" id="IPR036320">
    <property type="entry name" value="Glycosyl_Trfase_fam3_N_dom_sf"/>
</dbReference>
<comment type="subunit">
    <text evidence="3">Homodimer.</text>
</comment>
<dbReference type="EMBL" id="CP001734">
    <property type="protein sequence ID" value="ACV67423.1"/>
    <property type="molecule type" value="Genomic_DNA"/>
</dbReference>
<feature type="binding site" evidence="3">
    <location>
        <position position="171"/>
    </location>
    <ligand>
        <name>anthranilate</name>
        <dbReference type="ChEBI" id="CHEBI:16567"/>
        <label>2</label>
    </ligand>
</feature>
<reference evidence="6 7" key="2">
    <citation type="journal article" date="2010" name="Stand. Genomic Sci.">
        <title>Complete genome sequence of Desulfohalobium retbaense type strain (HR(100)).</title>
        <authorList>
            <person name="Spring S."/>
            <person name="Nolan M."/>
            <person name="Lapidus A."/>
            <person name="Glavina Del Rio T."/>
            <person name="Copeland A."/>
            <person name="Tice H."/>
            <person name="Cheng J.F."/>
            <person name="Lucas S."/>
            <person name="Land M."/>
            <person name="Chen F."/>
            <person name="Bruce D."/>
            <person name="Goodwin L."/>
            <person name="Pitluck S."/>
            <person name="Ivanova N."/>
            <person name="Mavromatis K."/>
            <person name="Mikhailova N."/>
            <person name="Pati A."/>
            <person name="Chen A."/>
            <person name="Palaniappan K."/>
            <person name="Hauser L."/>
            <person name="Chang Y.J."/>
            <person name="Jeffries C.D."/>
            <person name="Munk C."/>
            <person name="Kiss H."/>
            <person name="Chain P."/>
            <person name="Han C."/>
            <person name="Brettin T."/>
            <person name="Detter J.C."/>
            <person name="Schuler E."/>
            <person name="Goker M."/>
            <person name="Rohde M."/>
            <person name="Bristow J."/>
            <person name="Eisen J.A."/>
            <person name="Markowitz V."/>
            <person name="Hugenholtz P."/>
            <person name="Kyrpides N.C."/>
            <person name="Klenk H.P."/>
        </authorList>
    </citation>
    <scope>NUCLEOTIDE SEQUENCE [LARGE SCALE GENOMIC DNA]</scope>
    <source>
        <strain evidence="6 7">DSM 5692</strain>
    </source>
</reference>
<dbReference type="AlphaFoldDB" id="C8WZE8"/>
<evidence type="ECO:0000313" key="7">
    <source>
        <dbReference type="Proteomes" id="UP000001052"/>
    </source>
</evidence>
<feature type="domain" description="Glycosyl transferase family 3" evidence="4">
    <location>
        <begin position="80"/>
        <end position="327"/>
    </location>
</feature>
<organism evidence="6 7">
    <name type="scientific">Desulfohalobium retbaense (strain ATCC 49708 / DSM 5692 / JCM 16813 / HR100)</name>
    <dbReference type="NCBI Taxonomy" id="485915"/>
    <lineage>
        <taxon>Bacteria</taxon>
        <taxon>Pseudomonadati</taxon>
        <taxon>Thermodesulfobacteriota</taxon>
        <taxon>Desulfovibrionia</taxon>
        <taxon>Desulfovibrionales</taxon>
        <taxon>Desulfohalobiaceae</taxon>
        <taxon>Desulfohalobium</taxon>
    </lineage>
</organism>
<evidence type="ECO:0000313" key="6">
    <source>
        <dbReference type="EMBL" id="ACV67423.1"/>
    </source>
</evidence>
<feature type="binding site" evidence="3">
    <location>
        <position position="97"/>
    </location>
    <ligand>
        <name>Mg(2+)</name>
        <dbReference type="ChEBI" id="CHEBI:18420"/>
        <label>1</label>
    </ligand>
</feature>
<feature type="binding site" evidence="3">
    <location>
        <position position="116"/>
    </location>
    <ligand>
        <name>anthranilate</name>
        <dbReference type="ChEBI" id="CHEBI:16567"/>
        <label>1</label>
    </ligand>
</feature>
<reference evidence="7" key="1">
    <citation type="submission" date="2009-09" db="EMBL/GenBank/DDBJ databases">
        <title>The complete chromosome of Desulfohalobium retbaense DSM 5692.</title>
        <authorList>
            <consortium name="US DOE Joint Genome Institute (JGI-PGF)"/>
            <person name="Lucas S."/>
            <person name="Copeland A."/>
            <person name="Lapidus A."/>
            <person name="Glavina del Rio T."/>
            <person name="Dalin E."/>
            <person name="Tice H."/>
            <person name="Bruce D."/>
            <person name="Goodwin L."/>
            <person name="Pitluck S."/>
            <person name="Kyrpides N."/>
            <person name="Mavromatis K."/>
            <person name="Ivanova N."/>
            <person name="Mikhailova N."/>
            <person name="Munk A.C."/>
            <person name="Brettin T."/>
            <person name="Detter J.C."/>
            <person name="Han C."/>
            <person name="Tapia R."/>
            <person name="Larimer F."/>
            <person name="Land M."/>
            <person name="Hauser L."/>
            <person name="Markowitz V."/>
            <person name="Cheng J.-F."/>
            <person name="Hugenholtz P."/>
            <person name="Woyke T."/>
            <person name="Wu D."/>
            <person name="Spring S."/>
            <person name="Klenk H.-P."/>
            <person name="Eisen J.A."/>
        </authorList>
    </citation>
    <scope>NUCLEOTIDE SEQUENCE [LARGE SCALE GENOMIC DNA]</scope>
    <source>
        <strain evidence="7">DSM 5692</strain>
    </source>
</reference>
<keyword evidence="3" id="KW-0057">Aromatic amino acid biosynthesis</keyword>
<comment type="catalytic activity">
    <reaction evidence="3">
        <text>N-(5-phospho-beta-D-ribosyl)anthranilate + diphosphate = 5-phospho-alpha-D-ribose 1-diphosphate + anthranilate</text>
        <dbReference type="Rhea" id="RHEA:11768"/>
        <dbReference type="ChEBI" id="CHEBI:16567"/>
        <dbReference type="ChEBI" id="CHEBI:18277"/>
        <dbReference type="ChEBI" id="CHEBI:33019"/>
        <dbReference type="ChEBI" id="CHEBI:58017"/>
        <dbReference type="EC" id="2.4.2.18"/>
    </reaction>
</comment>
<keyword evidence="3" id="KW-0028">Amino-acid biosynthesis</keyword>
<keyword evidence="3" id="KW-0822">Tryptophan biosynthesis</keyword>
<feature type="binding site" evidence="3">
    <location>
        <position position="85"/>
    </location>
    <ligand>
        <name>5-phospho-alpha-D-ribose 1-diphosphate</name>
        <dbReference type="ChEBI" id="CHEBI:58017"/>
    </ligand>
</feature>
<feature type="binding site" evidence="3">
    <location>
        <begin position="113"/>
        <end position="121"/>
    </location>
    <ligand>
        <name>5-phospho-alpha-D-ribose 1-diphosphate</name>
        <dbReference type="ChEBI" id="CHEBI:58017"/>
    </ligand>
</feature>
<comment type="pathway">
    <text evidence="3">Amino-acid biosynthesis; L-tryptophan biosynthesis; L-tryptophan from chorismate: step 2/5.</text>
</comment>
<comment type="similarity">
    <text evidence="3">Belongs to the anthranilate phosphoribosyltransferase family.</text>
</comment>
<comment type="function">
    <text evidence="3">Catalyzes the transfer of the phosphoribosyl group of 5-phosphorylribose-1-pyrophosphate (PRPP) to anthranilate to yield N-(5'-phosphoribosyl)-anthranilate (PRA).</text>
</comment>
<sequence length="335" mass="35079">MNAAVAMNTILDHVADGQDLAPEMARACFDHLFSGHCPPAQAGGLLLALRAKGETGLELAAAVQAALQQARTVSGLTRPRIDTCGTGGDNKSSFNCSTVVALYLADMGYDVVKHGNRAVSSSCGSADVVEALGLPFAEQENDVHSGLARSRFVFLFAPHFHPAFAKLGPIRKDLGVRTLFNLLGPLLNPARPTHQLLGVPRSQFMQPVADALALSGIQRAAVVHGAGGYDELTPLGPNRCLVVDNGEVVRRDIDPAAFGIATCDEAALACRDKTEALEVVRALLQGRGPQAMQGMLALNLGVALFLLEPELSLDAAVARACEAVSRGISKEVACA</sequence>
<protein>
    <recommendedName>
        <fullName evidence="3">Anthranilate phosphoribosyltransferase</fullName>
        <ecNumber evidence="3">2.4.2.18</ecNumber>
    </recommendedName>
</protein>
<gene>
    <name evidence="3" type="primary">trpD</name>
    <name evidence="6" type="ordered locus">Dret_0121</name>
</gene>
<name>C8WZE8_DESRD</name>
<feature type="binding site" evidence="3">
    <location>
        <position position="231"/>
    </location>
    <ligand>
        <name>Mg(2+)</name>
        <dbReference type="ChEBI" id="CHEBI:18420"/>
        <label>2</label>
    </ligand>
</feature>
<dbReference type="SUPFAM" id="SSF47648">
    <property type="entry name" value="Nucleoside phosphorylase/phosphoribosyltransferase N-terminal domain"/>
    <property type="match status" value="1"/>
</dbReference>
<dbReference type="HAMAP" id="MF_00211">
    <property type="entry name" value="TrpD"/>
    <property type="match status" value="1"/>
</dbReference>
<feature type="binding site" evidence="3">
    <location>
        <position position="125"/>
    </location>
    <ligand>
        <name>5-phospho-alpha-D-ribose 1-diphosphate</name>
        <dbReference type="ChEBI" id="CHEBI:58017"/>
    </ligand>
</feature>
<dbReference type="STRING" id="485915.Dret_0121"/>
<accession>C8WZE8</accession>
<dbReference type="InterPro" id="IPR035902">
    <property type="entry name" value="Nuc_phospho_transferase"/>
</dbReference>
<dbReference type="InterPro" id="IPR017459">
    <property type="entry name" value="Glycosyl_Trfase_fam3_N_dom"/>
</dbReference>
<evidence type="ECO:0000256" key="1">
    <source>
        <dbReference type="ARBA" id="ARBA00022676"/>
    </source>
</evidence>
<dbReference type="InterPro" id="IPR000312">
    <property type="entry name" value="Glycosyl_Trfase_fam3"/>
</dbReference>
<dbReference type="EC" id="2.4.2.18" evidence="3"/>
<dbReference type="Gene3D" id="1.20.970.10">
    <property type="entry name" value="Transferase, Pyrimidine Nucleoside Phosphorylase, Chain C"/>
    <property type="match status" value="1"/>
</dbReference>
<dbReference type="PANTHER" id="PTHR43285">
    <property type="entry name" value="ANTHRANILATE PHOSPHORIBOSYLTRANSFERASE"/>
    <property type="match status" value="1"/>
</dbReference>
<dbReference type="GO" id="GO:0004048">
    <property type="term" value="F:anthranilate phosphoribosyltransferase activity"/>
    <property type="evidence" value="ECO:0007669"/>
    <property type="project" value="UniProtKB-UniRule"/>
</dbReference>
<dbReference type="Pfam" id="PF02885">
    <property type="entry name" value="Glycos_trans_3N"/>
    <property type="match status" value="1"/>
</dbReference>
<dbReference type="Proteomes" id="UP000001052">
    <property type="component" value="Chromosome"/>
</dbReference>
<dbReference type="KEGG" id="drt:Dret_0121"/>
<dbReference type="Pfam" id="PF00591">
    <property type="entry name" value="Glycos_transf_3"/>
    <property type="match status" value="1"/>
</dbReference>
<feature type="binding site" evidence="3">
    <location>
        <begin position="88"/>
        <end position="89"/>
    </location>
    <ligand>
        <name>5-phospho-alpha-D-ribose 1-diphosphate</name>
        <dbReference type="ChEBI" id="CHEBI:58017"/>
    </ligand>
</feature>
<proteinExistence type="inferred from homology"/>
<dbReference type="GO" id="GO:0000162">
    <property type="term" value="P:L-tryptophan biosynthetic process"/>
    <property type="evidence" value="ECO:0007669"/>
    <property type="project" value="UniProtKB-UniRule"/>
</dbReference>
<keyword evidence="3" id="KW-0479">Metal-binding</keyword>
<dbReference type="OrthoDB" id="9806430at2"/>
<dbReference type="InterPro" id="IPR005940">
    <property type="entry name" value="Anthranilate_Pribosyl_Tfrase"/>
</dbReference>
<comment type="caution">
    <text evidence="3">Lacks conserved residue(s) required for the propagation of feature annotation.</text>
</comment>
<evidence type="ECO:0000259" key="5">
    <source>
        <dbReference type="Pfam" id="PF02885"/>
    </source>
</evidence>
<feature type="binding site" evidence="3">
    <location>
        <begin position="95"/>
        <end position="98"/>
    </location>
    <ligand>
        <name>5-phospho-alpha-D-ribose 1-diphosphate</name>
        <dbReference type="ChEBI" id="CHEBI:58017"/>
    </ligand>
</feature>
<dbReference type="NCBIfam" id="TIGR01245">
    <property type="entry name" value="trpD"/>
    <property type="match status" value="1"/>
</dbReference>
<keyword evidence="2 3" id="KW-0808">Transferase</keyword>
<dbReference type="SUPFAM" id="SSF52418">
    <property type="entry name" value="Nucleoside phosphorylase/phosphoribosyltransferase catalytic domain"/>
    <property type="match status" value="1"/>
</dbReference>
<feature type="binding site" evidence="3">
    <location>
        <position position="230"/>
    </location>
    <ligand>
        <name>Mg(2+)</name>
        <dbReference type="ChEBI" id="CHEBI:18420"/>
        <label>2</label>
    </ligand>
</feature>
<keyword evidence="3" id="KW-0460">Magnesium</keyword>
<dbReference type="GO" id="GO:0000287">
    <property type="term" value="F:magnesium ion binding"/>
    <property type="evidence" value="ECO:0007669"/>
    <property type="project" value="UniProtKB-UniRule"/>
</dbReference>
<feature type="binding site" evidence="3">
    <location>
        <position position="231"/>
    </location>
    <ligand>
        <name>Mg(2+)</name>
        <dbReference type="ChEBI" id="CHEBI:18420"/>
        <label>1</label>
    </ligand>
</feature>
<dbReference type="UniPathway" id="UPA00035">
    <property type="reaction ID" value="UER00041"/>
</dbReference>
<feature type="binding site" evidence="3">
    <location>
        <position position="93"/>
    </location>
    <ligand>
        <name>5-phospho-alpha-D-ribose 1-diphosphate</name>
        <dbReference type="ChEBI" id="CHEBI:58017"/>
    </ligand>
</feature>
<keyword evidence="1 3" id="KW-0328">Glycosyltransferase</keyword>
<feature type="binding site" evidence="3">
    <location>
        <position position="85"/>
    </location>
    <ligand>
        <name>anthranilate</name>
        <dbReference type="ChEBI" id="CHEBI:16567"/>
        <label>1</label>
    </ligand>
</feature>
<dbReference type="GO" id="GO:0005829">
    <property type="term" value="C:cytosol"/>
    <property type="evidence" value="ECO:0007669"/>
    <property type="project" value="TreeGrafter"/>
</dbReference>
<dbReference type="PANTHER" id="PTHR43285:SF2">
    <property type="entry name" value="ANTHRANILATE PHOSPHORIBOSYLTRANSFERASE"/>
    <property type="match status" value="1"/>
</dbReference>
<evidence type="ECO:0000256" key="2">
    <source>
        <dbReference type="ARBA" id="ARBA00022679"/>
    </source>
</evidence>
<comment type="cofactor">
    <cofactor evidence="3">
        <name>Mg(2+)</name>
        <dbReference type="ChEBI" id="CHEBI:18420"/>
    </cofactor>
    <text evidence="3">Binds 2 magnesium ions per monomer.</text>
</comment>
<dbReference type="RefSeq" id="WP_015750582.1">
    <property type="nucleotide sequence ID" value="NC_013223.1"/>
</dbReference>
<keyword evidence="7" id="KW-1185">Reference proteome</keyword>
<dbReference type="eggNOG" id="COG0547">
    <property type="taxonomic scope" value="Bacteria"/>
</dbReference>
<evidence type="ECO:0000259" key="4">
    <source>
        <dbReference type="Pfam" id="PF00591"/>
    </source>
</evidence>